<evidence type="ECO:0000256" key="2">
    <source>
        <dbReference type="ARBA" id="ARBA00022771"/>
    </source>
</evidence>
<evidence type="ECO:0000259" key="6">
    <source>
        <dbReference type="PROSITE" id="PS50016"/>
    </source>
</evidence>
<evidence type="ECO:0008006" key="10">
    <source>
        <dbReference type="Google" id="ProtNLM"/>
    </source>
</evidence>
<dbReference type="PROSITE" id="PS50090">
    <property type="entry name" value="MYB_LIKE"/>
    <property type="match status" value="1"/>
</dbReference>
<dbReference type="CDD" id="cd11660">
    <property type="entry name" value="SANT_TRF"/>
    <property type="match status" value="1"/>
</dbReference>
<protein>
    <recommendedName>
        <fullName evidence="10">Myb-like domain-containing protein</fullName>
    </recommendedName>
</protein>
<feature type="compositionally biased region" description="Basic and acidic residues" evidence="5">
    <location>
        <begin position="178"/>
        <end position="194"/>
    </location>
</feature>
<dbReference type="Gene3D" id="1.10.10.60">
    <property type="entry name" value="Homeodomain-like"/>
    <property type="match status" value="1"/>
</dbReference>
<keyword evidence="3" id="KW-0862">Zinc</keyword>
<accession>A0AAV0ZHL4</accession>
<evidence type="ECO:0000256" key="5">
    <source>
        <dbReference type="SAM" id="MobiDB-lite"/>
    </source>
</evidence>
<dbReference type="Gene3D" id="3.30.40.10">
    <property type="entry name" value="Zinc/RING finger domain, C3HC4 (zinc finger)"/>
    <property type="match status" value="1"/>
</dbReference>
<dbReference type="Proteomes" id="UP001157006">
    <property type="component" value="Chromosome 2"/>
</dbReference>
<reference evidence="8 9" key="1">
    <citation type="submission" date="2023-01" db="EMBL/GenBank/DDBJ databases">
        <authorList>
            <person name="Kreplak J."/>
        </authorList>
    </citation>
    <scope>NUCLEOTIDE SEQUENCE [LARGE SCALE GENOMIC DNA]</scope>
</reference>
<dbReference type="PROSITE" id="PS50016">
    <property type="entry name" value="ZF_PHD_2"/>
    <property type="match status" value="1"/>
</dbReference>
<evidence type="ECO:0000256" key="1">
    <source>
        <dbReference type="ARBA" id="ARBA00022723"/>
    </source>
</evidence>
<keyword evidence="2 4" id="KW-0863">Zinc-finger</keyword>
<dbReference type="InterPro" id="IPR011011">
    <property type="entry name" value="Znf_FYVE_PHD"/>
</dbReference>
<dbReference type="InterPro" id="IPR001965">
    <property type="entry name" value="Znf_PHD"/>
</dbReference>
<dbReference type="SUPFAM" id="SSF46689">
    <property type="entry name" value="Homeodomain-like"/>
    <property type="match status" value="1"/>
</dbReference>
<dbReference type="PANTHER" id="PTHR47863">
    <property type="entry name" value="RING/FYVE/PHD ZINC FINGER SUPERFAMILY PROTEIN"/>
    <property type="match status" value="1"/>
</dbReference>
<dbReference type="PROSITE" id="PS01359">
    <property type="entry name" value="ZF_PHD_1"/>
    <property type="match status" value="1"/>
</dbReference>
<dbReference type="EMBL" id="OX451737">
    <property type="protein sequence ID" value="CAI8597881.1"/>
    <property type="molecule type" value="Genomic_DNA"/>
</dbReference>
<feature type="domain" description="Myb-like" evidence="7">
    <location>
        <begin position="277"/>
        <end position="337"/>
    </location>
</feature>
<evidence type="ECO:0000313" key="9">
    <source>
        <dbReference type="Proteomes" id="UP001157006"/>
    </source>
</evidence>
<feature type="domain" description="PHD-type" evidence="6">
    <location>
        <begin position="66"/>
        <end position="116"/>
    </location>
</feature>
<dbReference type="SUPFAM" id="SSF57903">
    <property type="entry name" value="FYVE/PHD zinc finger"/>
    <property type="match status" value="1"/>
</dbReference>
<sequence>MRIKSVSGGRRRSITPSVTPSASPIPLLSTAQDDHNATVYDSDSTGDHTPLPDFVPDSEPPDSLDDDICIICNQAGGALLVCTQTDCPVIVHVTCIGSEPKFDDSRNFFCPYCSYKRALKRTREFREKTILAKKALSSFLEKSQTVRKDDDDHIAEPEPVQDRPRRDEPNDSDSEDSEERKELNSNENDKDKGKVSVSGSSVSEAKDSDSNSVSVNKGNANVNARGKRKVAYVKKSLLPVPKTGGGGGGGGDDEEEEVTSSRTLSVQKQVTNQNLLTGKRRRLLWTNEEEKVLKEGVLKYSTEKQNIPWRKILEFGCRVFDKTRTPVDLKDKWKNIISKEGYT</sequence>
<evidence type="ECO:0000259" key="7">
    <source>
        <dbReference type="PROSITE" id="PS50090"/>
    </source>
</evidence>
<keyword evidence="1" id="KW-0479">Metal-binding</keyword>
<feature type="compositionally biased region" description="Basic residues" evidence="5">
    <location>
        <begin position="1"/>
        <end position="13"/>
    </location>
</feature>
<evidence type="ECO:0000256" key="3">
    <source>
        <dbReference type="ARBA" id="ARBA00022833"/>
    </source>
</evidence>
<gene>
    <name evidence="8" type="ORF">VFH_II102120</name>
</gene>
<dbReference type="GO" id="GO:0008270">
    <property type="term" value="F:zinc ion binding"/>
    <property type="evidence" value="ECO:0007669"/>
    <property type="project" value="UniProtKB-KW"/>
</dbReference>
<evidence type="ECO:0000313" key="8">
    <source>
        <dbReference type="EMBL" id="CAI8597881.1"/>
    </source>
</evidence>
<feature type="region of interest" description="Disordered" evidence="5">
    <location>
        <begin position="141"/>
        <end position="261"/>
    </location>
</feature>
<dbReference type="AlphaFoldDB" id="A0AAV0ZHL4"/>
<dbReference type="PANTHER" id="PTHR47863:SF5">
    <property type="entry name" value="HOMEODOMAIN-LIKE PROTEIN WITH RING_FYVE_PHD-TYPE ZINC FINGER DOMAIN-CONTAINING PROTEIN-RELATED"/>
    <property type="match status" value="1"/>
</dbReference>
<dbReference type="InterPro" id="IPR001005">
    <property type="entry name" value="SANT/Myb"/>
</dbReference>
<keyword evidence="9" id="KW-1185">Reference proteome</keyword>
<organism evidence="8 9">
    <name type="scientific">Vicia faba</name>
    <name type="common">Broad bean</name>
    <name type="synonym">Faba vulgaris</name>
    <dbReference type="NCBI Taxonomy" id="3906"/>
    <lineage>
        <taxon>Eukaryota</taxon>
        <taxon>Viridiplantae</taxon>
        <taxon>Streptophyta</taxon>
        <taxon>Embryophyta</taxon>
        <taxon>Tracheophyta</taxon>
        <taxon>Spermatophyta</taxon>
        <taxon>Magnoliopsida</taxon>
        <taxon>eudicotyledons</taxon>
        <taxon>Gunneridae</taxon>
        <taxon>Pentapetalae</taxon>
        <taxon>rosids</taxon>
        <taxon>fabids</taxon>
        <taxon>Fabales</taxon>
        <taxon>Fabaceae</taxon>
        <taxon>Papilionoideae</taxon>
        <taxon>50 kb inversion clade</taxon>
        <taxon>NPAAA clade</taxon>
        <taxon>Hologalegina</taxon>
        <taxon>IRL clade</taxon>
        <taxon>Fabeae</taxon>
        <taxon>Vicia</taxon>
    </lineage>
</organism>
<feature type="compositionally biased region" description="Polar residues" evidence="5">
    <location>
        <begin position="213"/>
        <end position="222"/>
    </location>
</feature>
<dbReference type="InterPro" id="IPR019787">
    <property type="entry name" value="Znf_PHD-finger"/>
</dbReference>
<dbReference type="InterPro" id="IPR019786">
    <property type="entry name" value="Zinc_finger_PHD-type_CS"/>
</dbReference>
<name>A0AAV0ZHL4_VICFA</name>
<dbReference type="InterPro" id="IPR013083">
    <property type="entry name" value="Znf_RING/FYVE/PHD"/>
</dbReference>
<feature type="compositionally biased region" description="Basic and acidic residues" evidence="5">
    <location>
        <begin position="144"/>
        <end position="169"/>
    </location>
</feature>
<evidence type="ECO:0000256" key="4">
    <source>
        <dbReference type="PROSITE-ProRule" id="PRU00146"/>
    </source>
</evidence>
<dbReference type="InterPro" id="IPR009057">
    <property type="entry name" value="Homeodomain-like_sf"/>
</dbReference>
<dbReference type="SMART" id="SM00717">
    <property type="entry name" value="SANT"/>
    <property type="match status" value="1"/>
</dbReference>
<proteinExistence type="predicted"/>
<dbReference type="SMART" id="SM00249">
    <property type="entry name" value="PHD"/>
    <property type="match status" value="1"/>
</dbReference>
<feature type="region of interest" description="Disordered" evidence="5">
    <location>
        <begin position="1"/>
        <end position="58"/>
    </location>
</feature>